<dbReference type="InterPro" id="IPR029071">
    <property type="entry name" value="Ubiquitin-like_domsf"/>
</dbReference>
<dbReference type="GO" id="GO:0044389">
    <property type="term" value="F:ubiquitin-like protein ligase binding"/>
    <property type="evidence" value="ECO:0000318"/>
    <property type="project" value="GO_Central"/>
</dbReference>
<dbReference type="Proteomes" id="UP000019116">
    <property type="component" value="Chromosome 2A"/>
</dbReference>
<evidence type="ECO:0000313" key="3">
    <source>
        <dbReference type="Proteomes" id="UP000019116"/>
    </source>
</evidence>
<dbReference type="Gramene" id="TraesCLE_scaffold_037801_01G000200.1">
    <property type="protein sequence ID" value="TraesCLE_scaffold_037801_01G000200.1"/>
    <property type="gene ID" value="TraesCLE_scaffold_037801_01G000200"/>
</dbReference>
<dbReference type="Gramene" id="TraesLAC2A03G00790680.1">
    <property type="protein sequence ID" value="TraesLAC2A03G00790680.1.CDS1"/>
    <property type="gene ID" value="TraesLAC2A03G00790680"/>
</dbReference>
<dbReference type="Gramene" id="TraesLDM2A03G00789530.1">
    <property type="protein sequence ID" value="TraesLDM2A03G00789530.1.CDS1"/>
    <property type="gene ID" value="TraesLDM2A03G00789530"/>
</dbReference>
<dbReference type="Gramene" id="TraesRN2A0101148900.1">
    <property type="protein sequence ID" value="TraesRN2A0101148900.1"/>
    <property type="gene ID" value="TraesRN2A0101148900"/>
</dbReference>
<dbReference type="SUPFAM" id="SSF54236">
    <property type="entry name" value="Ubiquitin-like"/>
    <property type="match status" value="1"/>
</dbReference>
<evidence type="ECO:0000259" key="1">
    <source>
        <dbReference type="PROSITE" id="PS50053"/>
    </source>
</evidence>
<dbReference type="EnsemblPlants" id="TraesCS2A02G495300.1">
    <property type="protein sequence ID" value="TraesCS2A02G495300.1.cds1"/>
    <property type="gene ID" value="TraesCS2A02G495300"/>
</dbReference>
<dbReference type="PROSITE" id="PS50053">
    <property type="entry name" value="UBIQUITIN_2"/>
    <property type="match status" value="1"/>
</dbReference>
<dbReference type="GO" id="GO:0005634">
    <property type="term" value="C:nucleus"/>
    <property type="evidence" value="ECO:0000318"/>
    <property type="project" value="GO_Central"/>
</dbReference>
<dbReference type="Gramene" id="TraesJAG2A03G00786590.1">
    <property type="protein sequence ID" value="TraesJAG2A03G00786590.1.CDS1"/>
    <property type="gene ID" value="TraesJAG2A03G00786590"/>
</dbReference>
<proteinExistence type="predicted"/>
<dbReference type="Gramene" id="TraesROB_scaffold_033758_01G000100.1">
    <property type="protein sequence ID" value="TraesROB_scaffold_033758_01G000100.1"/>
    <property type="gene ID" value="TraesROB_scaffold_033758_01G000100"/>
</dbReference>
<protein>
    <recommendedName>
        <fullName evidence="1">Ubiquitin-like domain-containing protein</fullName>
    </recommendedName>
</protein>
<name>A0A3B6B6G3_WHEAT</name>
<dbReference type="GO" id="GO:0031386">
    <property type="term" value="F:protein tag activity"/>
    <property type="evidence" value="ECO:0000318"/>
    <property type="project" value="GO_Central"/>
</dbReference>
<evidence type="ECO:0000313" key="2">
    <source>
        <dbReference type="EnsemblPlants" id="TraesCS2A02G495300.1.cds1"/>
    </source>
</evidence>
<dbReference type="Gramene" id="TraesCAD_scaffold_167280_01G000100.1">
    <property type="protein sequence ID" value="TraesCAD_scaffold_167280_01G000100.1"/>
    <property type="gene ID" value="TraesCAD_scaffold_167280_01G000100"/>
</dbReference>
<dbReference type="Gramene" id="TraesARI2A03G00795040.1">
    <property type="protein sequence ID" value="TraesARI2A03G00795040.1.CDS1"/>
    <property type="gene ID" value="TraesARI2A03G00795040"/>
</dbReference>
<dbReference type="Gramene" id="TraesSYM2A03G00794710.1">
    <property type="protein sequence ID" value="TraesSYM2A03G00794710.1.CDS1"/>
    <property type="gene ID" value="TraesSYM2A03G00794710"/>
</dbReference>
<keyword evidence="3" id="KW-1185">Reference proteome</keyword>
<dbReference type="Gramene" id="TraesPARA_EIv1.0_0350940.1">
    <property type="protein sequence ID" value="TraesPARA_EIv1.0_0350940.1.CDS1"/>
    <property type="gene ID" value="TraesPARA_EIv1.0_0350940"/>
</dbReference>
<dbReference type="AlphaFoldDB" id="A0A3B6B6G3"/>
<sequence>MAAAGQARKEHPATEEEVDSKAAVARLITLKVVSQERVVRHTMKMTDKLQVLKDVWYHKVPEVTPGTGVFMINGSRFRSESTPEELELEEDDMVDFFEHVDGGAPLVPAWMWDSGSS</sequence>
<accession>A0A3B6B6G3</accession>
<dbReference type="SMR" id="A0A3B6B6G3"/>
<dbReference type="Gramene" id="TraesCS2A02G495300.1">
    <property type="protein sequence ID" value="TraesCS2A02G495300.1.cds1"/>
    <property type="gene ID" value="TraesCS2A02G495300"/>
</dbReference>
<reference evidence="2" key="2">
    <citation type="submission" date="2018-10" db="UniProtKB">
        <authorList>
            <consortium name="EnsemblPlants"/>
        </authorList>
    </citation>
    <scope>IDENTIFICATION</scope>
</reference>
<reference evidence="2" key="1">
    <citation type="submission" date="2018-08" db="EMBL/GenBank/DDBJ databases">
        <authorList>
            <person name="Rossello M."/>
        </authorList>
    </citation>
    <scope>NUCLEOTIDE SEQUENCE [LARGE SCALE GENOMIC DNA]</scope>
    <source>
        <strain evidence="2">cv. Chinese Spring</strain>
    </source>
</reference>
<dbReference type="Gramene" id="TraesMAC2A03G00785490.1">
    <property type="protein sequence ID" value="TraesMAC2A03G00785490.1.CDS1"/>
    <property type="gene ID" value="TraesMAC2A03G00785490"/>
</dbReference>
<dbReference type="InterPro" id="IPR000626">
    <property type="entry name" value="Ubiquitin-like_dom"/>
</dbReference>
<dbReference type="Gramene" id="TraesNOR2A03G00796630.1">
    <property type="protein sequence ID" value="TraesNOR2A03G00796630.1.CDS1"/>
    <property type="gene ID" value="TraesNOR2A03G00796630"/>
</dbReference>
<dbReference type="Gramene" id="TraesCS2A03G1156300.1">
    <property type="protein sequence ID" value="TraesCS2A03G1156300.1.CDS1"/>
    <property type="gene ID" value="TraesCS2A03G1156300"/>
</dbReference>
<dbReference type="PANTHER" id="PTHR10562">
    <property type="entry name" value="SMALL UBIQUITIN-RELATED MODIFIER"/>
    <property type="match status" value="1"/>
</dbReference>
<dbReference type="OrthoDB" id="442921at2759"/>
<dbReference type="GO" id="GO:0016925">
    <property type="term" value="P:protein sumoylation"/>
    <property type="evidence" value="ECO:0000318"/>
    <property type="project" value="GO_Central"/>
</dbReference>
<dbReference type="Gramene" id="TraesJUL2A03G00791470.1">
    <property type="protein sequence ID" value="TraesJUL2A03G00791470.1.CDS1"/>
    <property type="gene ID" value="TraesJUL2A03G00791470"/>
</dbReference>
<organism evidence="2">
    <name type="scientific">Triticum aestivum</name>
    <name type="common">Wheat</name>
    <dbReference type="NCBI Taxonomy" id="4565"/>
    <lineage>
        <taxon>Eukaryota</taxon>
        <taxon>Viridiplantae</taxon>
        <taxon>Streptophyta</taxon>
        <taxon>Embryophyta</taxon>
        <taxon>Tracheophyta</taxon>
        <taxon>Spermatophyta</taxon>
        <taxon>Magnoliopsida</taxon>
        <taxon>Liliopsida</taxon>
        <taxon>Poales</taxon>
        <taxon>Poaceae</taxon>
        <taxon>BOP clade</taxon>
        <taxon>Pooideae</taxon>
        <taxon>Triticodae</taxon>
        <taxon>Triticeae</taxon>
        <taxon>Triticinae</taxon>
        <taxon>Triticum</taxon>
    </lineage>
</organism>
<feature type="domain" description="Ubiquitin-like" evidence="1">
    <location>
        <begin position="28"/>
        <end position="103"/>
    </location>
</feature>
<dbReference type="Gramene" id="TraesSTA2A03G00785230.1">
    <property type="protein sequence ID" value="TraesSTA2A03G00785230.1.CDS1"/>
    <property type="gene ID" value="TraesSTA2A03G00785230"/>
</dbReference>
<dbReference type="Gene3D" id="3.10.20.90">
    <property type="entry name" value="Phosphatidylinositol 3-kinase Catalytic Subunit, Chain A, domain 1"/>
    <property type="match status" value="1"/>
</dbReference>